<dbReference type="SUPFAM" id="SSF53187">
    <property type="entry name" value="Zn-dependent exopeptidases"/>
    <property type="match status" value="1"/>
</dbReference>
<dbReference type="Proteomes" id="UP001165366">
    <property type="component" value="Unassembled WGS sequence"/>
</dbReference>
<keyword evidence="4" id="KW-0378">Hydrolase</keyword>
<keyword evidence="11" id="KW-1185">Reference proteome</keyword>
<evidence type="ECO:0000256" key="7">
    <source>
        <dbReference type="PROSITE-ProRule" id="PRU01379"/>
    </source>
</evidence>
<dbReference type="EMBL" id="JAKLWS010000007">
    <property type="protein sequence ID" value="MCG2588481.1"/>
    <property type="molecule type" value="Genomic_DNA"/>
</dbReference>
<dbReference type="PANTHER" id="PTHR11705:SF143">
    <property type="entry name" value="SLL0236 PROTEIN"/>
    <property type="match status" value="1"/>
</dbReference>
<dbReference type="Gene3D" id="3.40.50.880">
    <property type="match status" value="1"/>
</dbReference>
<keyword evidence="3" id="KW-0645">Protease</keyword>
<evidence type="ECO:0000256" key="5">
    <source>
        <dbReference type="ARBA" id="ARBA00022833"/>
    </source>
</evidence>
<evidence type="ECO:0000259" key="9">
    <source>
        <dbReference type="PROSITE" id="PS52035"/>
    </source>
</evidence>
<keyword evidence="8" id="KW-0732">Signal</keyword>
<evidence type="ECO:0000256" key="3">
    <source>
        <dbReference type="ARBA" id="ARBA00022670"/>
    </source>
</evidence>
<dbReference type="SUPFAM" id="SSF52317">
    <property type="entry name" value="Class I glutamine amidotransferase-like"/>
    <property type="match status" value="1"/>
</dbReference>
<dbReference type="PANTHER" id="PTHR11705">
    <property type="entry name" value="PROTEASE FAMILY M14 CARBOXYPEPTIDASE A,B"/>
    <property type="match status" value="1"/>
</dbReference>
<name>A0ABS9KCB1_9BACT</name>
<dbReference type="InterPro" id="IPR029062">
    <property type="entry name" value="Class_I_gatase-like"/>
</dbReference>
<evidence type="ECO:0000256" key="6">
    <source>
        <dbReference type="ARBA" id="ARBA00023049"/>
    </source>
</evidence>
<feature type="domain" description="Peptidase M14" evidence="9">
    <location>
        <begin position="55"/>
        <end position="339"/>
    </location>
</feature>
<protein>
    <submittedName>
        <fullName evidence="10">M14 family metallopeptidase</fullName>
    </submittedName>
</protein>
<evidence type="ECO:0000256" key="1">
    <source>
        <dbReference type="ARBA" id="ARBA00001947"/>
    </source>
</evidence>
<feature type="signal peptide" evidence="8">
    <location>
        <begin position="1"/>
        <end position="24"/>
    </location>
</feature>
<dbReference type="PROSITE" id="PS52035">
    <property type="entry name" value="PEPTIDASE_M14"/>
    <property type="match status" value="1"/>
</dbReference>
<reference evidence="10" key="2">
    <citation type="submission" date="2024-05" db="EMBL/GenBank/DDBJ databases">
        <title>Rhodohalobacter halophilus gen. nov., sp. nov., a moderately halophilic member of the family Balneolaceae.</title>
        <authorList>
            <person name="Xia J."/>
        </authorList>
    </citation>
    <scope>NUCLEOTIDE SEQUENCE</scope>
    <source>
        <strain evidence="10">WB101</strain>
    </source>
</reference>
<keyword evidence="6" id="KW-0482">Metalloprotease</keyword>
<accession>A0ABS9KCB1</accession>
<dbReference type="CDD" id="cd03143">
    <property type="entry name" value="A4_beta-galactosidase_middle_domain"/>
    <property type="match status" value="1"/>
</dbReference>
<dbReference type="Pfam" id="PF00246">
    <property type="entry name" value="Peptidase_M14"/>
    <property type="match status" value="1"/>
</dbReference>
<comment type="caution">
    <text evidence="10">The sequence shown here is derived from an EMBL/GenBank/DDBJ whole genome shotgun (WGS) entry which is preliminary data.</text>
</comment>
<evidence type="ECO:0000256" key="4">
    <source>
        <dbReference type="ARBA" id="ARBA00022801"/>
    </source>
</evidence>
<organism evidence="10 11">
    <name type="scientific">Rhodohalobacter sulfatireducens</name>
    <dbReference type="NCBI Taxonomy" id="2911366"/>
    <lineage>
        <taxon>Bacteria</taxon>
        <taxon>Pseudomonadati</taxon>
        <taxon>Balneolota</taxon>
        <taxon>Balneolia</taxon>
        <taxon>Balneolales</taxon>
        <taxon>Balneolaceae</taxon>
        <taxon>Rhodohalobacter</taxon>
    </lineage>
</organism>
<evidence type="ECO:0000256" key="8">
    <source>
        <dbReference type="SAM" id="SignalP"/>
    </source>
</evidence>
<evidence type="ECO:0000313" key="11">
    <source>
        <dbReference type="Proteomes" id="UP001165366"/>
    </source>
</evidence>
<feature type="active site" description="Proton donor/acceptor" evidence="7">
    <location>
        <position position="310"/>
    </location>
</feature>
<dbReference type="RefSeq" id="WP_237853323.1">
    <property type="nucleotide sequence ID" value="NZ_JAKLWS010000007.1"/>
</dbReference>
<reference evidence="10" key="1">
    <citation type="submission" date="2022-01" db="EMBL/GenBank/DDBJ databases">
        <authorList>
            <person name="Wang Y."/>
        </authorList>
    </citation>
    <scope>NUCLEOTIDE SEQUENCE</scope>
    <source>
        <strain evidence="10">WB101</strain>
    </source>
</reference>
<comment type="similarity">
    <text evidence="2 7">Belongs to the peptidase M14 family.</text>
</comment>
<dbReference type="Gene3D" id="3.40.630.10">
    <property type="entry name" value="Zn peptidases"/>
    <property type="match status" value="1"/>
</dbReference>
<gene>
    <name evidence="10" type="ORF">L6773_07895</name>
</gene>
<keyword evidence="5" id="KW-0862">Zinc</keyword>
<feature type="chain" id="PRO_5046466539" evidence="8">
    <location>
        <begin position="25"/>
        <end position="877"/>
    </location>
</feature>
<comment type="cofactor">
    <cofactor evidence="1">
        <name>Zn(2+)</name>
        <dbReference type="ChEBI" id="CHEBI:29105"/>
    </cofactor>
</comment>
<dbReference type="InterPro" id="IPR000834">
    <property type="entry name" value="Peptidase_M14"/>
</dbReference>
<proteinExistence type="inferred from homology"/>
<sequence>MPRFPIIFTLLLSLSLQIVQTADAQERTFEFDPNLEYDSQITSPAEFLGYQLGDEYTLHSEVVRYFQQLDEESDKLTLHKYGETYEGRGLYYALITSEENQDSIDEIRNTNLRLANPDELGEEERNQMIAEQPVLVWLSYNVHGNEPSSSESAMQTAYRMVAGMDQETVQMREDAITIIDPMINPDGRDRYVFWYKSAKSHVLNDDPYDYEHDEIWPGGRTNHYWFDLNRDWTWLVHPESQGRIAAYRQWLPQVHLDLHEQGFNSNYFTMPGTTPRNHELPDDYEKWADVFGRGTIEMFDEHNINYATREAFDFFYPGYGSSYPSLMGGIGMLAEQGGHSRGGRAVETEDGYVLTLRQRIFDHYTNSIATIRTAVHNREGLLDYFSTSFSQEAKQGDVEAFVLPDNSNDYTYELVNIMLQHGVEIEQATEDFSVDEAYSYWDGESSNRSFNSGDFIIKTDQPKHIFINTLFKRQLEIQDSVMYDMSTWSAPMAYNLDAAWTNDEIDVDTELVTDPQVYPSGVSNQDAGYAYVIDWNQRFAPNALSKLWDAGYRVRSAVEPFTFEGRTYSRGSLIVLIGRNYAKRDLIADDMKRIAEETSVEVVGFDTGRMDEGIDLASRDSEPVAKPKVALMVDSPFSSYTAGQIWFLFDRWTDFGISRIRTDALMRIDLDEYDVIVMPGSWGGVGGAIDSTAQAKLKSWVESGGTLVATEGTSAFFSNDQSGFTNVELVKDEEEEEDEESMPEIDPEAYTRYEAREDTSGLKRIPGSAFQGMIDVSHPLAFGVGNQLYSLKFSDDAFVPSTDWQTVGYYSKNQETLLASGYASKENIEKAAGQAFAGVDEMGSGKVVFLLDNTQYRMFWVGPARMMQNAVMLLHDM</sequence>
<evidence type="ECO:0000256" key="2">
    <source>
        <dbReference type="ARBA" id="ARBA00005988"/>
    </source>
</evidence>
<evidence type="ECO:0000313" key="10">
    <source>
        <dbReference type="EMBL" id="MCG2588481.1"/>
    </source>
</evidence>